<dbReference type="PROSITE" id="PS50891">
    <property type="entry name" value="LOB"/>
    <property type="match status" value="1"/>
</dbReference>
<evidence type="ECO:0000313" key="3">
    <source>
        <dbReference type="EMBL" id="KAK4418050.1"/>
    </source>
</evidence>
<feature type="domain" description="LOB" evidence="2">
    <location>
        <begin position="4"/>
        <end position="105"/>
    </location>
</feature>
<proteinExistence type="inferred from homology"/>
<evidence type="ECO:0000256" key="1">
    <source>
        <dbReference type="ARBA" id="ARBA00005474"/>
    </source>
</evidence>
<comment type="caution">
    <text evidence="3">The sequence shown here is derived from an EMBL/GenBank/DDBJ whole genome shotgun (WGS) entry which is preliminary data.</text>
</comment>
<evidence type="ECO:0000313" key="4">
    <source>
        <dbReference type="Proteomes" id="UP001293254"/>
    </source>
</evidence>
<name>A0AAE1XU15_9LAMI</name>
<dbReference type="PANTHER" id="PTHR31301:SF120">
    <property type="entry name" value="LOB DOMAIN-CONTAINING PROTEIN 23-RELATED"/>
    <property type="match status" value="1"/>
</dbReference>
<protein>
    <submittedName>
        <fullName evidence="3">LOB domain-containing protein 12</fullName>
    </submittedName>
</protein>
<reference evidence="3" key="1">
    <citation type="submission" date="2020-06" db="EMBL/GenBank/DDBJ databases">
        <authorList>
            <person name="Li T."/>
            <person name="Hu X."/>
            <person name="Zhang T."/>
            <person name="Song X."/>
            <person name="Zhang H."/>
            <person name="Dai N."/>
            <person name="Sheng W."/>
            <person name="Hou X."/>
            <person name="Wei L."/>
        </authorList>
    </citation>
    <scope>NUCLEOTIDE SEQUENCE</scope>
    <source>
        <strain evidence="3">3651</strain>
        <tissue evidence="3">Leaf</tissue>
    </source>
</reference>
<dbReference type="Proteomes" id="UP001293254">
    <property type="component" value="Unassembled WGS sequence"/>
</dbReference>
<reference evidence="3" key="2">
    <citation type="journal article" date="2024" name="Plant">
        <title>Genomic evolution and insights into agronomic trait innovations of Sesamum species.</title>
        <authorList>
            <person name="Miao H."/>
            <person name="Wang L."/>
            <person name="Qu L."/>
            <person name="Liu H."/>
            <person name="Sun Y."/>
            <person name="Le M."/>
            <person name="Wang Q."/>
            <person name="Wei S."/>
            <person name="Zheng Y."/>
            <person name="Lin W."/>
            <person name="Duan Y."/>
            <person name="Cao H."/>
            <person name="Xiong S."/>
            <person name="Wang X."/>
            <person name="Wei L."/>
            <person name="Li C."/>
            <person name="Ma Q."/>
            <person name="Ju M."/>
            <person name="Zhao R."/>
            <person name="Li G."/>
            <person name="Mu C."/>
            <person name="Tian Q."/>
            <person name="Mei H."/>
            <person name="Zhang T."/>
            <person name="Gao T."/>
            <person name="Zhang H."/>
        </authorList>
    </citation>
    <scope>NUCLEOTIDE SEQUENCE</scope>
    <source>
        <strain evidence="3">3651</strain>
    </source>
</reference>
<accession>A0AAE1XU15</accession>
<evidence type="ECO:0000259" key="2">
    <source>
        <dbReference type="PROSITE" id="PS50891"/>
    </source>
</evidence>
<dbReference type="InterPro" id="IPR004883">
    <property type="entry name" value="LOB"/>
</dbReference>
<gene>
    <name evidence="3" type="ORF">Salat_2217700</name>
</gene>
<organism evidence="3 4">
    <name type="scientific">Sesamum alatum</name>
    <dbReference type="NCBI Taxonomy" id="300844"/>
    <lineage>
        <taxon>Eukaryota</taxon>
        <taxon>Viridiplantae</taxon>
        <taxon>Streptophyta</taxon>
        <taxon>Embryophyta</taxon>
        <taxon>Tracheophyta</taxon>
        <taxon>Spermatophyta</taxon>
        <taxon>Magnoliopsida</taxon>
        <taxon>eudicotyledons</taxon>
        <taxon>Gunneridae</taxon>
        <taxon>Pentapetalae</taxon>
        <taxon>asterids</taxon>
        <taxon>lamiids</taxon>
        <taxon>Lamiales</taxon>
        <taxon>Pedaliaceae</taxon>
        <taxon>Sesamum</taxon>
    </lineage>
</organism>
<dbReference type="EMBL" id="JACGWO010000009">
    <property type="protein sequence ID" value="KAK4418050.1"/>
    <property type="molecule type" value="Genomic_DNA"/>
</dbReference>
<dbReference type="PANTHER" id="PTHR31301">
    <property type="entry name" value="LOB DOMAIN-CONTAINING PROTEIN 4-RELATED"/>
    <property type="match status" value="1"/>
</dbReference>
<dbReference type="AlphaFoldDB" id="A0AAE1XU15"/>
<comment type="similarity">
    <text evidence="1">Belongs to the LOB domain-containing protein family.</text>
</comment>
<dbReference type="Pfam" id="PF03195">
    <property type="entry name" value="LOB"/>
    <property type="match status" value="1"/>
</dbReference>
<sequence>MNSGRCAACKHLRRRCLSDCIFSPYFPPNNPRRFAYVHKIYGASNVGKILKDLPVSRRAEAADSLYYEAYCRIKDPVYGCVGLITILHQQIYNAQWQLDRIQAEIAALSTTTDHRSQSEVQQVENVGSSFLPDQNGVHDSNSFYDISNWFD</sequence>
<keyword evidence="4" id="KW-1185">Reference proteome</keyword>